<dbReference type="Gene3D" id="2.60.120.330">
    <property type="entry name" value="B-lactam Antibiotic, Isopenicillin N Synthase, Chain"/>
    <property type="match status" value="2"/>
</dbReference>
<dbReference type="PROSITE" id="PS51471">
    <property type="entry name" value="FE2OG_OXY"/>
    <property type="match status" value="1"/>
</dbReference>
<dbReference type="InterPro" id="IPR005123">
    <property type="entry name" value="Oxoglu/Fe-dep_dioxygenase_dom"/>
</dbReference>
<evidence type="ECO:0000256" key="2">
    <source>
        <dbReference type="ARBA" id="ARBA00022723"/>
    </source>
</evidence>
<dbReference type="GO" id="GO:0046872">
    <property type="term" value="F:metal ion binding"/>
    <property type="evidence" value="ECO:0007669"/>
    <property type="project" value="UniProtKB-KW"/>
</dbReference>
<keyword evidence="3 5" id="KW-0560">Oxidoreductase</keyword>
<dbReference type="InterPro" id="IPR027443">
    <property type="entry name" value="IPNS-like_sf"/>
</dbReference>
<reference evidence="7" key="2">
    <citation type="submission" date="2021-03" db="UniProtKB">
        <authorList>
            <consortium name="EnsemblPlants"/>
        </authorList>
    </citation>
    <scope>IDENTIFICATION</scope>
</reference>
<comment type="similarity">
    <text evidence="1 5">Belongs to the iron/ascorbate-dependent oxidoreductase family.</text>
</comment>
<keyword evidence="8" id="KW-1185">Reference proteome</keyword>
<organism evidence="7 8">
    <name type="scientific">Chenopodium quinoa</name>
    <name type="common">Quinoa</name>
    <dbReference type="NCBI Taxonomy" id="63459"/>
    <lineage>
        <taxon>Eukaryota</taxon>
        <taxon>Viridiplantae</taxon>
        <taxon>Streptophyta</taxon>
        <taxon>Embryophyta</taxon>
        <taxon>Tracheophyta</taxon>
        <taxon>Spermatophyta</taxon>
        <taxon>Magnoliopsida</taxon>
        <taxon>eudicotyledons</taxon>
        <taxon>Gunneridae</taxon>
        <taxon>Pentapetalae</taxon>
        <taxon>Caryophyllales</taxon>
        <taxon>Chenopodiaceae</taxon>
        <taxon>Chenopodioideae</taxon>
        <taxon>Atripliceae</taxon>
        <taxon>Chenopodium</taxon>
    </lineage>
</organism>
<dbReference type="Gramene" id="AUR62030585-RA">
    <property type="protein sequence ID" value="AUR62030585-RA:cds"/>
    <property type="gene ID" value="AUR62030585"/>
</dbReference>
<name>A0A803MJK2_CHEQI</name>
<dbReference type="PANTHER" id="PTHR10209">
    <property type="entry name" value="OXIDOREDUCTASE, 2OG-FE II OXYGENASE FAMILY PROTEIN"/>
    <property type="match status" value="1"/>
</dbReference>
<protein>
    <recommendedName>
        <fullName evidence="6">Fe2OG dioxygenase domain-containing protein</fullName>
    </recommendedName>
</protein>
<evidence type="ECO:0000313" key="7">
    <source>
        <dbReference type="EnsemblPlants" id="AUR62030585-RA:cds"/>
    </source>
</evidence>
<dbReference type="InterPro" id="IPR026992">
    <property type="entry name" value="DIOX_N"/>
</dbReference>
<evidence type="ECO:0000259" key="6">
    <source>
        <dbReference type="PROSITE" id="PS51471"/>
    </source>
</evidence>
<dbReference type="PANTHER" id="PTHR10209:SF864">
    <property type="entry name" value="FE2OG DIOXYGENASE DOMAIN-CONTAINING PROTEIN"/>
    <property type="match status" value="1"/>
</dbReference>
<sequence length="300" mass="33334">MVSEQDCDREAEIKAFEDSKTGVKGLVDAGITKIPSIFIHEQHSLNNINNTDNGTYKSSDDDKKNKIPLIDFKGIDDEDGGRREEVIEQVKIACENYGFFQVVNHGIPLEVLDEMIEGIRETIYELLSQALGLESSYLKNIGCNDGIFAPCNYYPACPEPELTIGSATHADSGFITILLPNHIPGLQVLYQGHQWLDVVPIPGSLVVNMGNLMQLITNNKFVSALHRVLASKEGPRISMACIFRAHYYPQNTTRLYKPIEELLSPENPPIYRAVTVKEIISNKQSSNPGSIGNALDKFKL</sequence>
<keyword evidence="4 5" id="KW-0408">Iron</keyword>
<reference evidence="7" key="1">
    <citation type="journal article" date="2017" name="Nature">
        <title>The genome of Chenopodium quinoa.</title>
        <authorList>
            <person name="Jarvis D.E."/>
            <person name="Ho Y.S."/>
            <person name="Lightfoot D.J."/>
            <person name="Schmoeckel S.M."/>
            <person name="Li B."/>
            <person name="Borm T.J.A."/>
            <person name="Ohyanagi H."/>
            <person name="Mineta K."/>
            <person name="Michell C.T."/>
            <person name="Saber N."/>
            <person name="Kharbatia N.M."/>
            <person name="Rupper R.R."/>
            <person name="Sharp A.R."/>
            <person name="Dally N."/>
            <person name="Boughton B.A."/>
            <person name="Woo Y.H."/>
            <person name="Gao G."/>
            <person name="Schijlen E.G.W.M."/>
            <person name="Guo X."/>
            <person name="Momin A.A."/>
            <person name="Negrao S."/>
            <person name="Al-Babili S."/>
            <person name="Gehring C."/>
            <person name="Roessner U."/>
            <person name="Jung C."/>
            <person name="Murphy K."/>
            <person name="Arold S.T."/>
            <person name="Gojobori T."/>
            <person name="van der Linden C.G."/>
            <person name="van Loo E.N."/>
            <person name="Jellen E.N."/>
            <person name="Maughan P.J."/>
            <person name="Tester M."/>
        </authorList>
    </citation>
    <scope>NUCLEOTIDE SEQUENCE [LARGE SCALE GENOMIC DNA]</scope>
    <source>
        <strain evidence="7">cv. PI 614886</strain>
    </source>
</reference>
<dbReference type="SUPFAM" id="SSF51197">
    <property type="entry name" value="Clavaminate synthase-like"/>
    <property type="match status" value="1"/>
</dbReference>
<evidence type="ECO:0000256" key="4">
    <source>
        <dbReference type="ARBA" id="ARBA00023004"/>
    </source>
</evidence>
<evidence type="ECO:0000313" key="8">
    <source>
        <dbReference type="Proteomes" id="UP000596660"/>
    </source>
</evidence>
<accession>A0A803MJK2</accession>
<feature type="domain" description="Fe2OG dioxygenase" evidence="6">
    <location>
        <begin position="143"/>
        <end position="247"/>
    </location>
</feature>
<dbReference type="GO" id="GO:0051213">
    <property type="term" value="F:dioxygenase activity"/>
    <property type="evidence" value="ECO:0007669"/>
    <property type="project" value="UniProtKB-ARBA"/>
</dbReference>
<evidence type="ECO:0000256" key="5">
    <source>
        <dbReference type="RuleBase" id="RU003682"/>
    </source>
</evidence>
<dbReference type="AlphaFoldDB" id="A0A803MJK2"/>
<keyword evidence="2 5" id="KW-0479">Metal-binding</keyword>
<evidence type="ECO:0000256" key="3">
    <source>
        <dbReference type="ARBA" id="ARBA00023002"/>
    </source>
</evidence>
<dbReference type="Pfam" id="PF03171">
    <property type="entry name" value="2OG-FeII_Oxy"/>
    <property type="match status" value="1"/>
</dbReference>
<proteinExistence type="inferred from homology"/>
<evidence type="ECO:0000256" key="1">
    <source>
        <dbReference type="ARBA" id="ARBA00008056"/>
    </source>
</evidence>
<dbReference type="Proteomes" id="UP000596660">
    <property type="component" value="Unplaced"/>
</dbReference>
<dbReference type="EnsemblPlants" id="AUR62030585-RA">
    <property type="protein sequence ID" value="AUR62030585-RA:cds"/>
    <property type="gene ID" value="AUR62030585"/>
</dbReference>
<dbReference type="InterPro" id="IPR044861">
    <property type="entry name" value="IPNS-like_FE2OG_OXY"/>
</dbReference>
<dbReference type="Pfam" id="PF14226">
    <property type="entry name" value="DIOX_N"/>
    <property type="match status" value="1"/>
</dbReference>
<dbReference type="OMA" id="TKVEDHT"/>